<name>A0A3E3EAS9_9FIRM</name>
<accession>A0A3E3EAS9</accession>
<evidence type="ECO:0000313" key="1">
    <source>
        <dbReference type="EMBL" id="RGD82950.1"/>
    </source>
</evidence>
<dbReference type="Proteomes" id="UP000261032">
    <property type="component" value="Unassembled WGS sequence"/>
</dbReference>
<reference evidence="1 2" key="1">
    <citation type="submission" date="2018-08" db="EMBL/GenBank/DDBJ databases">
        <title>A genome reference for cultivated species of the human gut microbiota.</title>
        <authorList>
            <person name="Zou Y."/>
            <person name="Xue W."/>
            <person name="Luo G."/>
        </authorList>
    </citation>
    <scope>NUCLEOTIDE SEQUENCE [LARGE SCALE GENOMIC DNA]</scope>
    <source>
        <strain evidence="1 2">OM06-4</strain>
    </source>
</reference>
<dbReference type="AlphaFoldDB" id="A0A3E3EAS9"/>
<protein>
    <submittedName>
        <fullName evidence="1">Uncharacterized protein</fullName>
    </submittedName>
</protein>
<dbReference type="EMBL" id="QUSL01000023">
    <property type="protein sequence ID" value="RGD82950.1"/>
    <property type="molecule type" value="Genomic_DNA"/>
</dbReference>
<sequence length="60" mass="6562">MGDVRQEIALYNKSTIEILYRIILGGGIMRRVVVDMQNALFADAISSALKNFDSDSGGNL</sequence>
<organism evidence="1 2">
    <name type="scientific">Thomasclavelia ramosa</name>
    <dbReference type="NCBI Taxonomy" id="1547"/>
    <lineage>
        <taxon>Bacteria</taxon>
        <taxon>Bacillati</taxon>
        <taxon>Bacillota</taxon>
        <taxon>Erysipelotrichia</taxon>
        <taxon>Erysipelotrichales</taxon>
        <taxon>Coprobacillaceae</taxon>
        <taxon>Thomasclavelia</taxon>
    </lineage>
</organism>
<evidence type="ECO:0000313" key="2">
    <source>
        <dbReference type="Proteomes" id="UP000261032"/>
    </source>
</evidence>
<proteinExistence type="predicted"/>
<gene>
    <name evidence="1" type="ORF">DXB93_13210</name>
</gene>
<comment type="caution">
    <text evidence="1">The sequence shown here is derived from an EMBL/GenBank/DDBJ whole genome shotgun (WGS) entry which is preliminary data.</text>
</comment>